<dbReference type="InterPro" id="IPR019607">
    <property type="entry name" value="Putative_zinc-finger_domain"/>
</dbReference>
<dbReference type="Gene3D" id="1.25.40.10">
    <property type="entry name" value="Tetratricopeptide repeat domain"/>
    <property type="match status" value="1"/>
</dbReference>
<gene>
    <name evidence="4" type="ORF">LVIROSA_LOCUS31036</name>
</gene>
<evidence type="ECO:0000259" key="3">
    <source>
        <dbReference type="Pfam" id="PF10650"/>
    </source>
</evidence>
<feature type="region of interest" description="Disordered" evidence="2">
    <location>
        <begin position="173"/>
        <end position="206"/>
    </location>
</feature>
<name>A0AAU9P5L5_9ASTR</name>
<feature type="region of interest" description="Disordered" evidence="2">
    <location>
        <begin position="1"/>
        <end position="58"/>
    </location>
</feature>
<dbReference type="PANTHER" id="PTHR21563">
    <property type="entry name" value="ZINC FINGER C3H1 DOMAIN-CONTAINING PROTEIN"/>
    <property type="match status" value="1"/>
</dbReference>
<feature type="compositionally biased region" description="Acidic residues" evidence="2">
    <location>
        <begin position="506"/>
        <end position="519"/>
    </location>
</feature>
<dbReference type="EMBL" id="CAKMRJ010005523">
    <property type="protein sequence ID" value="CAH1445266.1"/>
    <property type="molecule type" value="Genomic_DNA"/>
</dbReference>
<feature type="compositionally biased region" description="Basic and acidic residues" evidence="2">
    <location>
        <begin position="299"/>
        <end position="315"/>
    </location>
</feature>
<evidence type="ECO:0000313" key="4">
    <source>
        <dbReference type="EMBL" id="CAH1445266.1"/>
    </source>
</evidence>
<protein>
    <recommendedName>
        <fullName evidence="3">Putative zinc-finger domain-containing protein</fullName>
    </recommendedName>
</protein>
<dbReference type="GO" id="GO:0005634">
    <property type="term" value="C:nucleus"/>
    <property type="evidence" value="ECO:0007669"/>
    <property type="project" value="TreeGrafter"/>
</dbReference>
<proteinExistence type="predicted"/>
<dbReference type="SUPFAM" id="SSF48452">
    <property type="entry name" value="TPR-like"/>
    <property type="match status" value="1"/>
</dbReference>
<dbReference type="InterPro" id="IPR039278">
    <property type="entry name" value="Red1"/>
</dbReference>
<keyword evidence="5" id="KW-1185">Reference proteome</keyword>
<dbReference type="Proteomes" id="UP001157418">
    <property type="component" value="Unassembled WGS sequence"/>
</dbReference>
<feature type="domain" description="Putative zinc-finger" evidence="3">
    <location>
        <begin position="697"/>
        <end position="717"/>
    </location>
</feature>
<accession>A0AAU9P5L5</accession>
<feature type="region of interest" description="Disordered" evidence="2">
    <location>
        <begin position="484"/>
        <end position="567"/>
    </location>
</feature>
<evidence type="ECO:0000313" key="5">
    <source>
        <dbReference type="Proteomes" id="UP001157418"/>
    </source>
</evidence>
<comment type="caution">
    <text evidence="4">The sequence shown here is derived from an EMBL/GenBank/DDBJ whole genome shotgun (WGS) entry which is preliminary data.</text>
</comment>
<evidence type="ECO:0000256" key="1">
    <source>
        <dbReference type="SAM" id="Coils"/>
    </source>
</evidence>
<dbReference type="GO" id="GO:0000178">
    <property type="term" value="C:exosome (RNase complex)"/>
    <property type="evidence" value="ECO:0007669"/>
    <property type="project" value="TreeGrafter"/>
</dbReference>
<feature type="coiled-coil region" evidence="1">
    <location>
        <begin position="399"/>
        <end position="447"/>
    </location>
</feature>
<dbReference type="PANTHER" id="PTHR21563:SF3">
    <property type="entry name" value="ZINC FINGER C3H1 DOMAIN-CONTAINING PROTEIN"/>
    <property type="match status" value="1"/>
</dbReference>
<evidence type="ECO:0000256" key="2">
    <source>
        <dbReference type="SAM" id="MobiDB-lite"/>
    </source>
</evidence>
<keyword evidence="1" id="KW-0175">Coiled coil</keyword>
<feature type="compositionally biased region" description="Polar residues" evidence="2">
    <location>
        <begin position="492"/>
        <end position="505"/>
    </location>
</feature>
<organism evidence="4 5">
    <name type="scientific">Lactuca virosa</name>
    <dbReference type="NCBI Taxonomy" id="75947"/>
    <lineage>
        <taxon>Eukaryota</taxon>
        <taxon>Viridiplantae</taxon>
        <taxon>Streptophyta</taxon>
        <taxon>Embryophyta</taxon>
        <taxon>Tracheophyta</taxon>
        <taxon>Spermatophyta</taxon>
        <taxon>Magnoliopsida</taxon>
        <taxon>eudicotyledons</taxon>
        <taxon>Gunneridae</taxon>
        <taxon>Pentapetalae</taxon>
        <taxon>asterids</taxon>
        <taxon>campanulids</taxon>
        <taxon>Asterales</taxon>
        <taxon>Asteraceae</taxon>
        <taxon>Cichorioideae</taxon>
        <taxon>Cichorieae</taxon>
        <taxon>Lactucinae</taxon>
        <taxon>Lactuca</taxon>
    </lineage>
</organism>
<feature type="compositionally biased region" description="Low complexity" evidence="2">
    <location>
        <begin position="178"/>
        <end position="189"/>
    </location>
</feature>
<dbReference type="InterPro" id="IPR011990">
    <property type="entry name" value="TPR-like_helical_dom_sf"/>
</dbReference>
<sequence>MENTTTTSPSPPTTSNHDTNAKVFANSSKTREEGELSASENDEFAGSQFPDSTTLPRVPLNKDAYMIGKSGLTRNSTYSGVALKTSVQSNNRKGTEKNRVPFVISFSDDDSGSDSEEHMENTIESDDMTRGVMENRKLPISVGNRNPQMVQKFAKTNTKVPKKLSGSRTFLSSMNRVNGTSSKNNNGNTFHIKKSNAPSKNKVGPNVHINSSKLQDLRQLIAIRENELKKASSSIKNMNSKGTVVWSRDSAELMEPKEPEKKRLKVTEPPTNTQMSVDQQDRPPTESTFVADISAPESDGPKGRYDGSYSDKDTAHPSVTQQTKKVRNHNMPLTNLPSGTGIIRNSRRHNRITNMVESSAPLVAKTTKTSPHKQARLKNPTFWNHYGPTNISETADMDLKSLLEIEEQQDKELDEAQEHRRKCEIEERNALKAYRKAQRALAEANTKCAYLYHKRELFSANLRSHVMEDSTMFWSNSNMPMPCQHTGPKLITTESCGEPDTSTSDEPQEEEEEEEEEDKANDVCSSLHDDDDDEQTSAFELKAADSSLDEGTCSERSQRTKNENSISVVDPTEDSLLLEATLRSQLFARLGNRIPKKMESVQSRNMELAVEREDGEIMEASGNFYESLTDPILRSAFSHVKLKKTDETKVVDEEVCGAQHQQPTDITDFVSNSKLDINVGEIGSYSNNLPIDPSWPLCMFELRGKCNNDECPWQHLKDYSSNDGEGGIVLKSGNGCVPLAPPTYLVCLDSLKAESHPYKYLLAQTVEQRWQKYFSASLVVSTSFLVDLHSDEPYLHGPETRIEVHGGWNRQSSYFHSQNLKEGLPDQHMDDTDQPLEMALLKLTRDVNKQKGRREALIVLARALEEHPTSVLLWIVYLHIYYSNQKSIGKDDLFHYAIEHNDSSYELWLMFINSREKLDDRLHGYNTAMSALCRHASVPDFNSACILDLFLQMINCLISSGKVNNAIRKVYDLIPSTKNPSDFNIQSHLTTSDKCVLWICSIYLIMYKKLPETILQQFECPKELPGLQWHSVNLTLDEKQQVVALMELISDSLTLKESQSYLFALNHIRCTAVLEGFDSTKNLLNKYLQLYPSSIELVLLSIRVNEFDPVNVDSAFEHALTNWAGKPGVQCIWNQYAENALRNEKTDFAKELMERWVLNSSSQGDIVFGLLNLSLHKQLQNEHTEAQIAIQQALEVASVKDYIHCVSEHALFFQKNGSDLSKPVGFLTRLNRYVTDSRATRPQEPLSRNFIKTIKNPKIQKLMNNLLSPVSSDFSLMNTVLESCFGPCLVPFEVSEKAAEFVDFVEGLMELRPGNYELALSLCKMLTQSSASAGISNSNGNSVCFWAGSVLMNCLFQAVPVAPESAWVEAGGVLGKMLEFKSILESFHKRALSVYPYSLKLWKSYLGLCGNEANAVIEMAREKGINL</sequence>
<dbReference type="Pfam" id="PF10650">
    <property type="entry name" value="zf-C3H1"/>
    <property type="match status" value="1"/>
</dbReference>
<reference evidence="4 5" key="1">
    <citation type="submission" date="2022-01" db="EMBL/GenBank/DDBJ databases">
        <authorList>
            <person name="Xiong W."/>
            <person name="Schranz E."/>
        </authorList>
    </citation>
    <scope>NUCLEOTIDE SEQUENCE [LARGE SCALE GENOMIC DNA]</scope>
</reference>
<feature type="region of interest" description="Disordered" evidence="2">
    <location>
        <begin position="246"/>
        <end position="324"/>
    </location>
</feature>
<feature type="compositionally biased region" description="Polar residues" evidence="2">
    <location>
        <begin position="269"/>
        <end position="278"/>
    </location>
</feature>
<feature type="compositionally biased region" description="Basic and acidic residues" evidence="2">
    <location>
        <begin position="249"/>
        <end position="261"/>
    </location>
</feature>